<dbReference type="Proteomes" id="UP001283361">
    <property type="component" value="Unassembled WGS sequence"/>
</dbReference>
<evidence type="ECO:0000313" key="1">
    <source>
        <dbReference type="EMBL" id="KAK3787993.1"/>
    </source>
</evidence>
<protein>
    <submittedName>
        <fullName evidence="1">Uncharacterized protein</fullName>
    </submittedName>
</protein>
<evidence type="ECO:0000313" key="2">
    <source>
        <dbReference type="Proteomes" id="UP001283361"/>
    </source>
</evidence>
<keyword evidence="2" id="KW-1185">Reference proteome</keyword>
<dbReference type="EMBL" id="JAWDGP010001807">
    <property type="protein sequence ID" value="KAK3787993.1"/>
    <property type="molecule type" value="Genomic_DNA"/>
</dbReference>
<sequence length="152" mass="17556">MSFHENFSRQITPIRSAARMRRTSVLRPLRQMCLAMVNWGQARISIRRWAKRGELGSKSTLSPIKPFIVLYFVNFPAQLTFNPTILTPVAARMSVFLPTLPATDSFLLSMLAVRNHKDTDCLISYCLCDVWFRASKHRQNVSRFNNHNRTPT</sequence>
<accession>A0AAE1E056</accession>
<proteinExistence type="predicted"/>
<organism evidence="1 2">
    <name type="scientific">Elysia crispata</name>
    <name type="common">lettuce slug</name>
    <dbReference type="NCBI Taxonomy" id="231223"/>
    <lineage>
        <taxon>Eukaryota</taxon>
        <taxon>Metazoa</taxon>
        <taxon>Spiralia</taxon>
        <taxon>Lophotrochozoa</taxon>
        <taxon>Mollusca</taxon>
        <taxon>Gastropoda</taxon>
        <taxon>Heterobranchia</taxon>
        <taxon>Euthyneura</taxon>
        <taxon>Panpulmonata</taxon>
        <taxon>Sacoglossa</taxon>
        <taxon>Placobranchoidea</taxon>
        <taxon>Plakobranchidae</taxon>
        <taxon>Elysia</taxon>
    </lineage>
</organism>
<reference evidence="1" key="1">
    <citation type="journal article" date="2023" name="G3 (Bethesda)">
        <title>A reference genome for the long-term kleptoplast-retaining sea slug Elysia crispata morphotype clarki.</title>
        <authorList>
            <person name="Eastman K.E."/>
            <person name="Pendleton A.L."/>
            <person name="Shaikh M.A."/>
            <person name="Suttiyut T."/>
            <person name="Ogas R."/>
            <person name="Tomko P."/>
            <person name="Gavelis G."/>
            <person name="Widhalm J.R."/>
            <person name="Wisecaver J.H."/>
        </authorList>
    </citation>
    <scope>NUCLEOTIDE SEQUENCE</scope>
    <source>
        <strain evidence="1">ECLA1</strain>
    </source>
</reference>
<gene>
    <name evidence="1" type="ORF">RRG08_042281</name>
</gene>
<dbReference type="AlphaFoldDB" id="A0AAE1E056"/>
<name>A0AAE1E056_9GAST</name>
<comment type="caution">
    <text evidence="1">The sequence shown here is derived from an EMBL/GenBank/DDBJ whole genome shotgun (WGS) entry which is preliminary data.</text>
</comment>